<name>A0A511STJ5_MYXFU</name>
<sequence>MADVRFTRSGWTEGREERLGPTREQAEERCPGHLVIDLEEARGEGPTSGAASTWARSEAGPGPSAEP</sequence>
<feature type="region of interest" description="Disordered" evidence="1">
    <location>
        <begin position="1"/>
        <end position="67"/>
    </location>
</feature>
<dbReference type="EMBL" id="BJXR01000006">
    <property type="protein sequence ID" value="GEN05246.1"/>
    <property type="molecule type" value="Genomic_DNA"/>
</dbReference>
<accession>A0A511STJ5</accession>
<comment type="caution">
    <text evidence="2">The sequence shown here is derived from an EMBL/GenBank/DDBJ whole genome shotgun (WGS) entry which is preliminary data.</text>
</comment>
<evidence type="ECO:0000256" key="1">
    <source>
        <dbReference type="SAM" id="MobiDB-lite"/>
    </source>
</evidence>
<dbReference type="AlphaFoldDB" id="A0A511STJ5"/>
<organism evidence="2 3">
    <name type="scientific">Myxococcus fulvus</name>
    <dbReference type="NCBI Taxonomy" id="33"/>
    <lineage>
        <taxon>Bacteria</taxon>
        <taxon>Pseudomonadati</taxon>
        <taxon>Myxococcota</taxon>
        <taxon>Myxococcia</taxon>
        <taxon>Myxococcales</taxon>
        <taxon>Cystobacterineae</taxon>
        <taxon>Myxococcaceae</taxon>
        <taxon>Myxococcus</taxon>
    </lineage>
</organism>
<evidence type="ECO:0000313" key="3">
    <source>
        <dbReference type="Proteomes" id="UP000321514"/>
    </source>
</evidence>
<protein>
    <submittedName>
        <fullName evidence="2">Uncharacterized protein</fullName>
    </submittedName>
</protein>
<proteinExistence type="predicted"/>
<evidence type="ECO:0000313" key="2">
    <source>
        <dbReference type="EMBL" id="GEN05246.1"/>
    </source>
</evidence>
<reference evidence="2 3" key="1">
    <citation type="submission" date="2019-07" db="EMBL/GenBank/DDBJ databases">
        <title>Whole genome shotgun sequence of Myxococcus fulvus NBRC 100333.</title>
        <authorList>
            <person name="Hosoyama A."/>
            <person name="Uohara A."/>
            <person name="Ohji S."/>
            <person name="Ichikawa N."/>
        </authorList>
    </citation>
    <scope>NUCLEOTIDE SEQUENCE [LARGE SCALE GENOMIC DNA]</scope>
    <source>
        <strain evidence="2 3">NBRC 100333</strain>
    </source>
</reference>
<dbReference type="Proteomes" id="UP000321514">
    <property type="component" value="Unassembled WGS sequence"/>
</dbReference>
<feature type="compositionally biased region" description="Basic and acidic residues" evidence="1">
    <location>
        <begin position="13"/>
        <end position="31"/>
    </location>
</feature>
<gene>
    <name evidence="2" type="ORF">MFU01_02830</name>
</gene>